<reference evidence="1 2" key="1">
    <citation type="submission" date="2018-12" db="EMBL/GenBank/DDBJ databases">
        <authorList>
            <person name="Yu L."/>
        </authorList>
    </citation>
    <scope>NUCLEOTIDE SEQUENCE [LARGE SCALE GENOMIC DNA]</scope>
    <source>
        <strain evidence="1 2">HAW-EB2</strain>
    </source>
</reference>
<sequence>MMLSLTKGYLCPTTSFNGKVHSVFRRSMNIKTDLVDTPWVSLLDTRLSATPTAYQCDFESIGALTNKINVGDTLFMRGGMIRLKSTLNLEINTLTAIQWQQAPALLTINHYRIKNNVGMTEALLGKYISSKKQLTINSAAEYIQHLGLTLPNCIYIHSDKLAKNIGHGKGLTPSGDDFLIGVLAVLSSLKTVHPQAETLFNHIKTAIQLDINKTNEISAHYLTLALFHHFSHPVQWLIHDLFTATDASTLNHRVMANLNIGASSGADTLAGILYCLNNVLLN</sequence>
<accession>A0A431WR44</accession>
<dbReference type="EMBL" id="RXNU01000010">
    <property type="protein sequence ID" value="RTR37679.1"/>
    <property type="molecule type" value="Genomic_DNA"/>
</dbReference>
<evidence type="ECO:0000313" key="1">
    <source>
        <dbReference type="EMBL" id="RTR37679.1"/>
    </source>
</evidence>
<dbReference type="InterPro" id="IPR021530">
    <property type="entry name" value="AllH-like"/>
</dbReference>
<dbReference type="OrthoDB" id="4933449at2"/>
<proteinExistence type="predicted"/>
<dbReference type="Pfam" id="PF11392">
    <property type="entry name" value="AllH"/>
    <property type="match status" value="1"/>
</dbReference>
<dbReference type="Proteomes" id="UP000267448">
    <property type="component" value="Unassembled WGS sequence"/>
</dbReference>
<protein>
    <submittedName>
        <fullName evidence="1">DUF2877 domain-containing protein</fullName>
    </submittedName>
</protein>
<dbReference type="AlphaFoldDB" id="A0A431WR44"/>
<evidence type="ECO:0000313" key="2">
    <source>
        <dbReference type="Proteomes" id="UP000267448"/>
    </source>
</evidence>
<name>A0A431WR44_9GAMM</name>
<keyword evidence="2" id="KW-1185">Reference proteome</keyword>
<organism evidence="1 2">
    <name type="scientific">Shewanella canadensis</name>
    <dbReference type="NCBI Taxonomy" id="271096"/>
    <lineage>
        <taxon>Bacteria</taxon>
        <taxon>Pseudomonadati</taxon>
        <taxon>Pseudomonadota</taxon>
        <taxon>Gammaproteobacteria</taxon>
        <taxon>Alteromonadales</taxon>
        <taxon>Shewanellaceae</taxon>
        <taxon>Shewanella</taxon>
    </lineage>
</organism>
<gene>
    <name evidence="1" type="ORF">EKG38_16805</name>
</gene>
<comment type="caution">
    <text evidence="1">The sequence shown here is derived from an EMBL/GenBank/DDBJ whole genome shotgun (WGS) entry which is preliminary data.</text>
</comment>